<dbReference type="AlphaFoldDB" id="A0AAW9R3G6"/>
<dbReference type="GO" id="GO:0003677">
    <property type="term" value="F:DNA binding"/>
    <property type="evidence" value="ECO:0007669"/>
    <property type="project" value="InterPro"/>
</dbReference>
<organism evidence="2 3">
    <name type="scientific">Denitratimonas tolerans</name>
    <dbReference type="NCBI Taxonomy" id="1338420"/>
    <lineage>
        <taxon>Bacteria</taxon>
        <taxon>Pseudomonadati</taxon>
        <taxon>Pseudomonadota</taxon>
        <taxon>Gammaproteobacteria</taxon>
        <taxon>Lysobacterales</taxon>
        <taxon>Lysobacteraceae</taxon>
        <taxon>Denitratimonas</taxon>
    </lineage>
</organism>
<dbReference type="InterPro" id="IPR036388">
    <property type="entry name" value="WH-like_DNA-bd_sf"/>
</dbReference>
<dbReference type="Proteomes" id="UP001364472">
    <property type="component" value="Unassembled WGS sequence"/>
</dbReference>
<reference evidence="2 3" key="1">
    <citation type="journal article" date="2016" name="Antonie Van Leeuwenhoek">
        <title>Denitratimonas tolerans gen. nov., sp. nov., a denitrifying bacterium isolated from a bioreactor for tannery wastewater treatment.</title>
        <authorList>
            <person name="Han S.I."/>
            <person name="Kim J.O."/>
            <person name="Lee Y.R."/>
            <person name="Ekpeghere K.I."/>
            <person name="Koh S.C."/>
            <person name="Whang K.S."/>
        </authorList>
    </citation>
    <scope>NUCLEOTIDE SEQUENCE [LARGE SCALE GENOMIC DNA]</scope>
    <source>
        <strain evidence="2 3">KACC 17565</strain>
    </source>
</reference>
<dbReference type="PROSITE" id="PS00622">
    <property type="entry name" value="HTH_LUXR_1"/>
    <property type="match status" value="1"/>
</dbReference>
<sequence length="402" mass="44697">MNTHATPPPELSALPPTPEAVLLQLLTALDATADEQRLLQLTLDAVVRLIPCCQAFAYEWEEAGGVARLRASASTDSQFLNDYFARFRSIDPFSPEALRNDALRNDRGIVSREVMAPDELRHHPFHTRFLAPHGDLVYGLSHYARTGPQHLISLRLFRGADKEPFSACERDALRLFHTHVAHRLRERRRIRQLERELATHRAAANAWNRPIFLLNAAGAVVTHNAAADQILRDGRRLVLDSERRLAPGRKYDHASGLNGALRDIAGKVRAGSRHRSRCLALRTDGSRIARYYGLLVGLDPTSSPATTLLILIDNLQAAPCHDPDELRGLFGFTATESRIANALVGGLSTEGISQAFLIRPDTVRTHIKRLLAKTGTRSHAELQKLLIRLTPNLTALARTETR</sequence>
<dbReference type="SUPFAM" id="SSF46894">
    <property type="entry name" value="C-terminal effector domain of the bipartite response regulators"/>
    <property type="match status" value="1"/>
</dbReference>
<evidence type="ECO:0000259" key="1">
    <source>
        <dbReference type="PROSITE" id="PS50043"/>
    </source>
</evidence>
<dbReference type="GO" id="GO:0006355">
    <property type="term" value="P:regulation of DNA-templated transcription"/>
    <property type="evidence" value="ECO:0007669"/>
    <property type="project" value="InterPro"/>
</dbReference>
<accession>A0AAW9R3G6</accession>
<dbReference type="InterPro" id="IPR000792">
    <property type="entry name" value="Tscrpt_reg_LuxR_C"/>
</dbReference>
<dbReference type="SMART" id="SM00421">
    <property type="entry name" value="HTH_LUXR"/>
    <property type="match status" value="1"/>
</dbReference>
<evidence type="ECO:0000313" key="3">
    <source>
        <dbReference type="Proteomes" id="UP001364472"/>
    </source>
</evidence>
<dbReference type="RefSeq" id="WP_337334682.1">
    <property type="nucleotide sequence ID" value="NZ_JBBDHC010000005.1"/>
</dbReference>
<feature type="domain" description="HTH luxR-type" evidence="1">
    <location>
        <begin position="325"/>
        <end position="390"/>
    </location>
</feature>
<comment type="caution">
    <text evidence="2">The sequence shown here is derived from an EMBL/GenBank/DDBJ whole genome shotgun (WGS) entry which is preliminary data.</text>
</comment>
<dbReference type="Gene3D" id="1.10.10.10">
    <property type="entry name" value="Winged helix-like DNA-binding domain superfamily/Winged helix DNA-binding domain"/>
    <property type="match status" value="1"/>
</dbReference>
<dbReference type="Pfam" id="PF00196">
    <property type="entry name" value="GerE"/>
    <property type="match status" value="1"/>
</dbReference>
<keyword evidence="3" id="KW-1185">Reference proteome</keyword>
<dbReference type="PROSITE" id="PS50043">
    <property type="entry name" value="HTH_LUXR_2"/>
    <property type="match status" value="1"/>
</dbReference>
<dbReference type="EMBL" id="JBBDHC010000005">
    <property type="protein sequence ID" value="MEJ1248962.1"/>
    <property type="molecule type" value="Genomic_DNA"/>
</dbReference>
<gene>
    <name evidence="2" type="ORF">WB794_04630</name>
</gene>
<name>A0AAW9R3G6_9GAMM</name>
<dbReference type="InterPro" id="IPR016032">
    <property type="entry name" value="Sig_transdc_resp-reg_C-effctor"/>
</dbReference>
<proteinExistence type="predicted"/>
<protein>
    <submittedName>
        <fullName evidence="2">LuxR C-terminal-related transcriptional regulator</fullName>
    </submittedName>
</protein>
<evidence type="ECO:0000313" key="2">
    <source>
        <dbReference type="EMBL" id="MEJ1248962.1"/>
    </source>
</evidence>